<name>A0A5J5K852_9ACTN</name>
<evidence type="ECO:0000256" key="1">
    <source>
        <dbReference type="SAM" id="MobiDB-lite"/>
    </source>
</evidence>
<evidence type="ECO:0000313" key="3">
    <source>
        <dbReference type="Proteomes" id="UP000327011"/>
    </source>
</evidence>
<evidence type="ECO:0000313" key="2">
    <source>
        <dbReference type="EMBL" id="KAA9380934.1"/>
    </source>
</evidence>
<accession>A0A5J5K852</accession>
<feature type="region of interest" description="Disordered" evidence="1">
    <location>
        <begin position="1"/>
        <end position="28"/>
    </location>
</feature>
<protein>
    <submittedName>
        <fullName evidence="2">Helix-turn-helix domain-containing protein</fullName>
    </submittedName>
</protein>
<proteinExistence type="predicted"/>
<comment type="caution">
    <text evidence="2">The sequence shown here is derived from an EMBL/GenBank/DDBJ whole genome shotgun (WGS) entry which is preliminary data.</text>
</comment>
<dbReference type="AlphaFoldDB" id="A0A5J5K852"/>
<dbReference type="EMBL" id="VYTZ01000002">
    <property type="protein sequence ID" value="KAA9380934.1"/>
    <property type="molecule type" value="Genomic_DNA"/>
</dbReference>
<reference evidence="2 3" key="1">
    <citation type="submission" date="2019-09" db="EMBL/GenBank/DDBJ databases">
        <title>Screening of Novel Bioactive Compounds from Soil-Associated.</title>
        <authorList>
            <person name="Gong X."/>
        </authorList>
    </citation>
    <scope>NUCLEOTIDE SEQUENCE [LARGE SCALE GENOMIC DNA]</scope>
    <source>
        <strain evidence="2 3">Gxj-6</strain>
    </source>
</reference>
<keyword evidence="3" id="KW-1185">Reference proteome</keyword>
<dbReference type="RefSeq" id="WP_150932410.1">
    <property type="nucleotide sequence ID" value="NZ_VYTZ01000002.1"/>
</dbReference>
<gene>
    <name evidence="2" type="ORF">F5972_07575</name>
</gene>
<sequence length="100" mass="10330">MPEPVRSHMPSFSQSAVSHFPRTGSQKGCTSVAVPVPVTVPPGPSDAAARQLGWSRSKLKRVENARFLPGAADIGKACDLYSVDGTGKAGLVRLGKDAGG</sequence>
<feature type="compositionally biased region" description="Polar residues" evidence="1">
    <location>
        <begin position="10"/>
        <end position="28"/>
    </location>
</feature>
<dbReference type="Proteomes" id="UP000327011">
    <property type="component" value="Unassembled WGS sequence"/>
</dbReference>
<organism evidence="2 3">
    <name type="scientific">Microbispora cellulosiformans</name>
    <dbReference type="NCBI Taxonomy" id="2614688"/>
    <lineage>
        <taxon>Bacteria</taxon>
        <taxon>Bacillati</taxon>
        <taxon>Actinomycetota</taxon>
        <taxon>Actinomycetes</taxon>
        <taxon>Streptosporangiales</taxon>
        <taxon>Streptosporangiaceae</taxon>
        <taxon>Microbispora</taxon>
    </lineage>
</organism>
<dbReference type="Pfam" id="PF13560">
    <property type="entry name" value="HTH_31"/>
    <property type="match status" value="1"/>
</dbReference>